<feature type="region of interest" description="Disordered" evidence="1">
    <location>
        <begin position="67"/>
        <end position="100"/>
    </location>
</feature>
<reference evidence="2 3" key="1">
    <citation type="submission" date="2019-12" db="EMBL/GenBank/DDBJ databases">
        <authorList>
            <person name="Alioto T."/>
            <person name="Alioto T."/>
            <person name="Gomez Garrido J."/>
        </authorList>
    </citation>
    <scope>NUCLEOTIDE SEQUENCE [LARGE SCALE GENOMIC DNA]</scope>
</reference>
<name>A0A8S0SVZ6_OLEEU</name>
<sequence>MELEDIKSHVSSLNEGKTNKIEDIIQMQACIRNDLMDIRMNMQFLSEYVSTMISSAMDEIIRWSGDRTSEHGVGQKETHRVGDQEHYGAGGSEKAREVVT</sequence>
<dbReference type="AlphaFoldDB" id="A0A8S0SVZ6"/>
<evidence type="ECO:0000256" key="1">
    <source>
        <dbReference type="SAM" id="MobiDB-lite"/>
    </source>
</evidence>
<gene>
    <name evidence="2" type="ORF">OLEA9_A083550</name>
</gene>
<evidence type="ECO:0000313" key="2">
    <source>
        <dbReference type="EMBL" id="CAA2996790.1"/>
    </source>
</evidence>
<accession>A0A8S0SVZ6</accession>
<evidence type="ECO:0000313" key="3">
    <source>
        <dbReference type="Proteomes" id="UP000594638"/>
    </source>
</evidence>
<feature type="compositionally biased region" description="Basic and acidic residues" evidence="1">
    <location>
        <begin position="67"/>
        <end position="86"/>
    </location>
</feature>
<protein>
    <submittedName>
        <fullName evidence="2">Uncharacterized protein</fullName>
    </submittedName>
</protein>
<keyword evidence="3" id="KW-1185">Reference proteome</keyword>
<dbReference type="Gramene" id="OE9A083550T1">
    <property type="protein sequence ID" value="OE9A083550C1"/>
    <property type="gene ID" value="OE9A083550"/>
</dbReference>
<comment type="caution">
    <text evidence="2">The sequence shown here is derived from an EMBL/GenBank/DDBJ whole genome shotgun (WGS) entry which is preliminary data.</text>
</comment>
<proteinExistence type="predicted"/>
<organism evidence="2 3">
    <name type="scientific">Olea europaea subsp. europaea</name>
    <dbReference type="NCBI Taxonomy" id="158383"/>
    <lineage>
        <taxon>Eukaryota</taxon>
        <taxon>Viridiplantae</taxon>
        <taxon>Streptophyta</taxon>
        <taxon>Embryophyta</taxon>
        <taxon>Tracheophyta</taxon>
        <taxon>Spermatophyta</taxon>
        <taxon>Magnoliopsida</taxon>
        <taxon>eudicotyledons</taxon>
        <taxon>Gunneridae</taxon>
        <taxon>Pentapetalae</taxon>
        <taxon>asterids</taxon>
        <taxon>lamiids</taxon>
        <taxon>Lamiales</taxon>
        <taxon>Oleaceae</taxon>
        <taxon>Oleeae</taxon>
        <taxon>Olea</taxon>
    </lineage>
</organism>
<dbReference type="Proteomes" id="UP000594638">
    <property type="component" value="Unassembled WGS sequence"/>
</dbReference>
<dbReference type="EMBL" id="CACTIH010005534">
    <property type="protein sequence ID" value="CAA2996790.1"/>
    <property type="molecule type" value="Genomic_DNA"/>
</dbReference>